<evidence type="ECO:0000313" key="4">
    <source>
        <dbReference type="EMBL" id="KIW86635.1"/>
    </source>
</evidence>
<dbReference type="PROSITE" id="PS50075">
    <property type="entry name" value="CARRIER"/>
    <property type="match status" value="1"/>
</dbReference>
<dbReference type="Proteomes" id="UP000053789">
    <property type="component" value="Unassembled WGS sequence"/>
</dbReference>
<dbReference type="Gene3D" id="1.10.1200.10">
    <property type="entry name" value="ACP-like"/>
    <property type="match status" value="1"/>
</dbReference>
<dbReference type="AlphaFoldDB" id="A0A0D2H6Y2"/>
<dbReference type="Pfam" id="PF00550">
    <property type="entry name" value="PP-binding"/>
    <property type="match status" value="1"/>
</dbReference>
<dbReference type="PROSITE" id="PS00012">
    <property type="entry name" value="PHOSPHOPANTETHEINE"/>
    <property type="match status" value="1"/>
</dbReference>
<reference evidence="4" key="1">
    <citation type="submission" date="2015-01" db="EMBL/GenBank/DDBJ databases">
        <title>The Genome Sequence of Cladophialophora bantiana CBS 173.52.</title>
        <authorList>
            <consortium name="The Broad Institute Genomics Platform"/>
            <person name="Cuomo C."/>
            <person name="de Hoog S."/>
            <person name="Gorbushina A."/>
            <person name="Stielow B."/>
            <person name="Teixiera M."/>
            <person name="Abouelleil A."/>
            <person name="Chapman S.B."/>
            <person name="Priest M."/>
            <person name="Young S.K."/>
            <person name="Wortman J."/>
            <person name="Nusbaum C."/>
            <person name="Birren B."/>
        </authorList>
    </citation>
    <scope>NUCLEOTIDE SEQUENCE [LARGE SCALE GENOMIC DNA]</scope>
    <source>
        <strain evidence="4">CBS 173.52</strain>
    </source>
</reference>
<sequence>MLTDKFSEVEGPHLEIPIPILHDLIISSVTEHGDKVAMVCKHQPVDLFPAVNGYNSSGINAAERTLYLKWTHSQLQYGADLLAHALMKKGLSPGATIAALLSGRVEFHMLLRAAVRMKCPFTPLNLRAPQNGKEIRHMLTLSGASAVIVEDGSIAERLEQTAPDLMRDMQVKAVAGPMSTINSYVSLNDLVSSAAEDETFEDTQRALDKLPRHVDDVVFIWFTSGTTALPKAAPHTNKSLTCNIRSWGEAFKLDSSRKWLQILPMNSIVGSSWTLAYLIPGGSVTHVNYNFDVPSIAKAIQSGEYTDVLAVPSMIDLLSSSPLLSEHSVGGVDHVIVGGSKILRSHVEKAFLFLKCTRFSPFFGMTEGTSVCSETLDCVPASLDDPIYAGYANPGSKIRICAPDGIEPLPRGIPGEIVQGGLQKIESYLGGQGKDNFFTADGETWYRCGDQATMLANGRIAIVGRYKDMIIRGGMNIASAAVEAAISESTGIDSQVIGIPDEIAGEVPVAVVKHLEDRDAAINIQRCVLEKMGPAYAIEEVISLDELGIEDWPKTSSGKVLKRDLRLMVQSLLQSTSPDQTKRLRNGQYPRHEFLLDGSQLRKRLLRLVQQQGILVSSIDDDFHSAGMDSLIALRLRNAIAQDPGLDLHITLSVEEIFEYGTVQRLAARLMSSCRGNQSSAAASSVPETMIDEMASMVEEYGEFRLHRGSEDVCSRGETVLLTGATGSLGAHILALLIERDDVAVIYCTVRGQDAAKRLKESLSRRFLMPRNFAEKVKVITSKAGNLWLGWESATRETLLDSLTLIIHAAWPVNFHLPLASFRPHFNDLQRLIQLSLDVRLLHPARVMFCSSMGVALSTRGQKRIAEEPIMDFRQGMSNGYTQSKLVAEYIVQRAAEDFGALACNLRIGQIVGDTKHGLWNQGEAVPLMIRSALSIGSLPCLDMKCSWIPVDTLAKAIVEIATMPKFQQPQRLIYNMCSRFSFSWATDLLPALAGAGLKFETVTFAQWIASLKNYSTTQGVETASLHCPAIKLIDFWEKSYGSKEQRHDGGLEFDTRKAQAASRSMATAPDVIKSGLIKVMLNVWMKDWGGTPPMANGTLARSKTVNGDI</sequence>
<dbReference type="GO" id="GO:0031177">
    <property type="term" value="F:phosphopantetheine binding"/>
    <property type="evidence" value="ECO:0007669"/>
    <property type="project" value="InterPro"/>
</dbReference>
<evidence type="ECO:0000313" key="5">
    <source>
        <dbReference type="Proteomes" id="UP000053789"/>
    </source>
</evidence>
<dbReference type="GeneID" id="27705688"/>
<dbReference type="OrthoDB" id="10253869at2759"/>
<dbReference type="InterPro" id="IPR042099">
    <property type="entry name" value="ANL_N_sf"/>
</dbReference>
<dbReference type="InterPro" id="IPR036291">
    <property type="entry name" value="NAD(P)-bd_dom_sf"/>
</dbReference>
<name>A0A0D2H6Y2_CLAB1</name>
<keyword evidence="2" id="KW-0597">Phosphoprotein</keyword>
<dbReference type="Pfam" id="PF07993">
    <property type="entry name" value="NAD_binding_4"/>
    <property type="match status" value="1"/>
</dbReference>
<dbReference type="HOGENOM" id="CLU_283144_0_0_1"/>
<dbReference type="Pfam" id="PF00501">
    <property type="entry name" value="AMP-binding"/>
    <property type="match status" value="1"/>
</dbReference>
<evidence type="ECO:0000256" key="2">
    <source>
        <dbReference type="ARBA" id="ARBA00022553"/>
    </source>
</evidence>
<dbReference type="SUPFAM" id="SSF56801">
    <property type="entry name" value="Acetyl-CoA synthetase-like"/>
    <property type="match status" value="1"/>
</dbReference>
<evidence type="ECO:0000256" key="1">
    <source>
        <dbReference type="ARBA" id="ARBA00022450"/>
    </source>
</evidence>
<keyword evidence="5" id="KW-1185">Reference proteome</keyword>
<keyword evidence="1" id="KW-0596">Phosphopantetheine</keyword>
<dbReference type="SMART" id="SM00823">
    <property type="entry name" value="PKS_PP"/>
    <property type="match status" value="1"/>
</dbReference>
<dbReference type="EMBL" id="KN847014">
    <property type="protein sequence ID" value="KIW86635.1"/>
    <property type="molecule type" value="Genomic_DNA"/>
</dbReference>
<accession>A0A0D2H6Y2</accession>
<dbReference type="Gene3D" id="3.30.300.30">
    <property type="match status" value="1"/>
</dbReference>
<dbReference type="RefSeq" id="XP_016613304.1">
    <property type="nucleotide sequence ID" value="XM_016770465.1"/>
</dbReference>
<dbReference type="InterPro" id="IPR009081">
    <property type="entry name" value="PP-bd_ACP"/>
</dbReference>
<gene>
    <name evidence="4" type="ORF">Z519_12760</name>
</gene>
<dbReference type="SUPFAM" id="SSF47336">
    <property type="entry name" value="ACP-like"/>
    <property type="match status" value="1"/>
</dbReference>
<dbReference type="Gene3D" id="3.40.50.720">
    <property type="entry name" value="NAD(P)-binding Rossmann-like Domain"/>
    <property type="match status" value="1"/>
</dbReference>
<dbReference type="InterPro" id="IPR045851">
    <property type="entry name" value="AMP-bd_C_sf"/>
</dbReference>
<dbReference type="InterPro" id="IPR020806">
    <property type="entry name" value="PKS_PP-bd"/>
</dbReference>
<evidence type="ECO:0000259" key="3">
    <source>
        <dbReference type="PROSITE" id="PS50075"/>
    </source>
</evidence>
<proteinExistence type="predicted"/>
<organism evidence="4 5">
    <name type="scientific">Cladophialophora bantiana (strain ATCC 10958 / CBS 173.52 / CDC B-1940 / NIH 8579)</name>
    <name type="common">Xylohypha bantiana</name>
    <dbReference type="NCBI Taxonomy" id="1442370"/>
    <lineage>
        <taxon>Eukaryota</taxon>
        <taxon>Fungi</taxon>
        <taxon>Dikarya</taxon>
        <taxon>Ascomycota</taxon>
        <taxon>Pezizomycotina</taxon>
        <taxon>Eurotiomycetes</taxon>
        <taxon>Chaetothyriomycetidae</taxon>
        <taxon>Chaetothyriales</taxon>
        <taxon>Herpotrichiellaceae</taxon>
        <taxon>Cladophialophora</taxon>
    </lineage>
</organism>
<dbReference type="PANTHER" id="PTHR44845">
    <property type="entry name" value="CARRIER DOMAIN-CONTAINING PROTEIN"/>
    <property type="match status" value="1"/>
</dbReference>
<dbReference type="SUPFAM" id="SSF51735">
    <property type="entry name" value="NAD(P)-binding Rossmann-fold domains"/>
    <property type="match status" value="1"/>
</dbReference>
<dbReference type="PANTHER" id="PTHR44845:SF1">
    <property type="entry name" value="L-2-AMINOADIPATE REDUCTASE"/>
    <property type="match status" value="1"/>
</dbReference>
<feature type="domain" description="Carrier" evidence="3">
    <location>
        <begin position="596"/>
        <end position="674"/>
    </location>
</feature>
<dbReference type="InterPro" id="IPR036736">
    <property type="entry name" value="ACP-like_sf"/>
</dbReference>
<protein>
    <recommendedName>
        <fullName evidence="3">Carrier domain-containing protein</fullName>
    </recommendedName>
</protein>
<dbReference type="InterPro" id="IPR006162">
    <property type="entry name" value="Ppantetheine_attach_site"/>
</dbReference>
<dbReference type="CDD" id="cd04433">
    <property type="entry name" value="AFD_class_I"/>
    <property type="match status" value="1"/>
</dbReference>
<dbReference type="InterPro" id="IPR000873">
    <property type="entry name" value="AMP-dep_synth/lig_dom"/>
</dbReference>
<dbReference type="InterPro" id="IPR013120">
    <property type="entry name" value="FAR_NAD-bd"/>
</dbReference>
<dbReference type="Gene3D" id="3.40.50.12780">
    <property type="entry name" value="N-terminal domain of ligase-like"/>
    <property type="match status" value="1"/>
</dbReference>